<evidence type="ECO:0000256" key="1">
    <source>
        <dbReference type="SAM" id="SignalP"/>
    </source>
</evidence>
<evidence type="ECO:0000313" key="2">
    <source>
        <dbReference type="EMBL" id="SFI82047.1"/>
    </source>
</evidence>
<proteinExistence type="predicted"/>
<protein>
    <submittedName>
        <fullName evidence="2">Uncharacterized protein</fullName>
    </submittedName>
</protein>
<dbReference type="OrthoDB" id="358089at2"/>
<dbReference type="Proteomes" id="UP000182737">
    <property type="component" value="Unassembled WGS sequence"/>
</dbReference>
<name>A0A1I3LBC8_9SPIR</name>
<evidence type="ECO:0000313" key="3">
    <source>
        <dbReference type="Proteomes" id="UP000182737"/>
    </source>
</evidence>
<reference evidence="3" key="1">
    <citation type="submission" date="2016-10" db="EMBL/GenBank/DDBJ databases">
        <authorList>
            <person name="Varghese N."/>
            <person name="Submissions S."/>
        </authorList>
    </citation>
    <scope>NUCLEOTIDE SEQUENCE [LARGE SCALE GENOMIC DNA]</scope>
    <source>
        <strain evidence="3">XBD1002</strain>
    </source>
</reference>
<keyword evidence="1" id="KW-0732">Signal</keyword>
<keyword evidence="3" id="KW-1185">Reference proteome</keyword>
<feature type="chain" id="PRO_5010371335" evidence="1">
    <location>
        <begin position="20"/>
        <end position="377"/>
    </location>
</feature>
<gene>
    <name evidence="2" type="ORF">SAMN04487775_106172</name>
</gene>
<sequence length="377" mass="40578">MKKIIVSILAATCALSSLAAFTWSGLIDNNTKFSANNDFSALGLNQSNGIYLSAASKLNESGTLRFNAEGLYKYYLDCDLKEGESTFKNIVDLDLLKLTGEFSVGNGVLGLSAGRFQYSDFSGAVFSQVSDGLYLNYNTQKIKASLYGGYTGLLNRLNVSMVENEYDEDENFYALCPKYVPVTADFAYKALLGSNTIGLQAAGFIPVTDDNTLKGYGTLILNGYLGKVGLYDARVTAGTEKFENLMLDAKLDLNFFIGKVAMATVGGEYVSGDQGPFDPFVTITARSFGSAPFYNGGIIPKAGITFASNKLLASLTERVVIAMPADEANLDGFDTSVNVTYKLFSDVVIGCDIGAYICTEVEEKSNYYATVKASLAF</sequence>
<accession>A0A1I3LBC8</accession>
<dbReference type="EMBL" id="FORI01000006">
    <property type="protein sequence ID" value="SFI82047.1"/>
    <property type="molecule type" value="Genomic_DNA"/>
</dbReference>
<dbReference type="RefSeq" id="WP_074931989.1">
    <property type="nucleotide sequence ID" value="NZ_FORI01000006.1"/>
</dbReference>
<organism evidence="2 3">
    <name type="scientific">Treponema bryantii</name>
    <dbReference type="NCBI Taxonomy" id="163"/>
    <lineage>
        <taxon>Bacteria</taxon>
        <taxon>Pseudomonadati</taxon>
        <taxon>Spirochaetota</taxon>
        <taxon>Spirochaetia</taxon>
        <taxon>Spirochaetales</taxon>
        <taxon>Treponemataceae</taxon>
        <taxon>Treponema</taxon>
    </lineage>
</organism>
<feature type="signal peptide" evidence="1">
    <location>
        <begin position="1"/>
        <end position="19"/>
    </location>
</feature>
<dbReference type="AlphaFoldDB" id="A0A1I3LBC8"/>